<evidence type="ECO:0000313" key="4">
    <source>
        <dbReference type="Proteomes" id="UP001056681"/>
    </source>
</evidence>
<dbReference type="InterPro" id="IPR051551">
    <property type="entry name" value="Autotransporter_adhesion"/>
</dbReference>
<sequence length="774" mass="81657">MDMKSYGRRALAVALAGALAAPAVAAPRAQELLVENGMALLLDSGDVVRTSGPRTTAVTVGERATLDAEGVRIANDGAGVRGHRNYGVLASHGADVSLLDSDVDLPGTWGVGLQAQRNAMLNLRRTRVNLSADNGLGVATTSGSFALLDEVRIHSASGGTGLLVSDDASRLIAQRSRVTMQGAEAMALSISGGEAQVRETVLDARDGRAIDTRAGTGGTARVVLDRSTVRGRVQSGDTGLSLDARRGTLEGDIVRSGPAPLDVALAEGTWRGAASRVSSLSVVDGTWTLTRDSDVEAVRLEQAGQIVFDRSGAEFHTLRVGSWQASPDAVGVTLGVRLDAGGPLQRQATDRLLVHGDASGQTLLHVTNVGGTGASTAGWNGRNGPKDGISLAQVSGSARADTFRLAGGYVAVGPWQYRLQAYEPGRSDAAQRVVEGEGKGYWDYRLQSAHVEARSRSGGSRAALAPQVPTYLVLPHALFGYGQASLDAVQAERTNGSRDPAWHVRAFGGDVAYRSNLPFASYGFDYERRDSGLQVGGDLLVLGSADATLRMGMTASLGNTHVSPRAQDGTSTAHANARGLAWHSVLATESGWSFASSYALTHYRIDVRTPSRGEVLPRLRANASDASLAMAYGWQPTKRMRVEPGAALLWQRLRFTRAMDHDGIDVMAGSPERLTARFGARVSLAFEPKGNTLHAWSPYADLRYATTHDARRTLRLSDEPLSTGRSGRSIDLAVGAHFELGARVTATVDTTARMRRTRGGESGSTARLGVTVAL</sequence>
<dbReference type="SUPFAM" id="SSF51126">
    <property type="entry name" value="Pectin lyase-like"/>
    <property type="match status" value="1"/>
</dbReference>
<dbReference type="PROSITE" id="PS51208">
    <property type="entry name" value="AUTOTRANSPORTER"/>
    <property type="match status" value="1"/>
</dbReference>
<evidence type="ECO:0000313" key="3">
    <source>
        <dbReference type="EMBL" id="URL58839.1"/>
    </source>
</evidence>
<reference evidence="3" key="1">
    <citation type="submission" date="2020-10" db="EMBL/GenBank/DDBJ databases">
        <title>Whole-genome sequence of Luteibacter sp. EIF3.</title>
        <authorList>
            <person name="Friedrich I."/>
            <person name="Hertel R."/>
            <person name="Daniel R."/>
        </authorList>
    </citation>
    <scope>NUCLEOTIDE SEQUENCE</scope>
    <source>
        <strain evidence="3">EIF3</strain>
    </source>
</reference>
<dbReference type="InterPro" id="IPR043990">
    <property type="entry name" value="AC_1"/>
</dbReference>
<dbReference type="Gene3D" id="2.40.128.130">
    <property type="entry name" value="Autotransporter beta-domain"/>
    <property type="match status" value="1"/>
</dbReference>
<accession>A0ABY4T7G8</accession>
<gene>
    <name evidence="3" type="ORF">IM816_01590</name>
</gene>
<dbReference type="InterPro" id="IPR011050">
    <property type="entry name" value="Pectin_lyase_fold/virulence"/>
</dbReference>
<organism evidence="3 4">
    <name type="scientific">Luteibacter flocculans</name>
    <dbReference type="NCBI Taxonomy" id="2780091"/>
    <lineage>
        <taxon>Bacteria</taxon>
        <taxon>Pseudomonadati</taxon>
        <taxon>Pseudomonadota</taxon>
        <taxon>Gammaproteobacteria</taxon>
        <taxon>Lysobacterales</taxon>
        <taxon>Rhodanobacteraceae</taxon>
        <taxon>Luteibacter</taxon>
    </lineage>
</organism>
<dbReference type="SMART" id="SM00869">
    <property type="entry name" value="Autotransporter"/>
    <property type="match status" value="1"/>
</dbReference>
<dbReference type="Gene3D" id="2.160.20.20">
    <property type="match status" value="1"/>
</dbReference>
<feature type="domain" description="Autotransporter" evidence="2">
    <location>
        <begin position="494"/>
        <end position="774"/>
    </location>
</feature>
<dbReference type="InterPro" id="IPR003992">
    <property type="entry name" value="Pertactin"/>
</dbReference>
<name>A0ABY4T7G8_9GAMM</name>
<dbReference type="SUPFAM" id="SSF103515">
    <property type="entry name" value="Autotransporter"/>
    <property type="match status" value="1"/>
</dbReference>
<dbReference type="InterPro" id="IPR005546">
    <property type="entry name" value="Autotransporte_beta"/>
</dbReference>
<feature type="chain" id="PRO_5046643264" evidence="1">
    <location>
        <begin position="26"/>
        <end position="774"/>
    </location>
</feature>
<feature type="signal peptide" evidence="1">
    <location>
        <begin position="1"/>
        <end position="25"/>
    </location>
</feature>
<dbReference type="PANTHER" id="PTHR35037:SF3">
    <property type="entry name" value="C-TERMINAL REGION OF AIDA-LIKE PROTEIN"/>
    <property type="match status" value="1"/>
</dbReference>
<dbReference type="InterPro" id="IPR036709">
    <property type="entry name" value="Autotransporte_beta_dom_sf"/>
</dbReference>
<dbReference type="RefSeq" id="WP_250339521.1">
    <property type="nucleotide sequence ID" value="NZ_CP063231.1"/>
</dbReference>
<dbReference type="PANTHER" id="PTHR35037">
    <property type="entry name" value="C-TERMINAL REGION OF AIDA-LIKE PROTEIN"/>
    <property type="match status" value="1"/>
</dbReference>
<dbReference type="Pfam" id="PF18883">
    <property type="entry name" value="AC_1"/>
    <property type="match status" value="1"/>
</dbReference>
<keyword evidence="1" id="KW-0732">Signal</keyword>
<proteinExistence type="predicted"/>
<dbReference type="Proteomes" id="UP001056681">
    <property type="component" value="Chromosome"/>
</dbReference>
<dbReference type="InterPro" id="IPR006315">
    <property type="entry name" value="OM_autotransptr_brl_dom"/>
</dbReference>
<dbReference type="PRINTS" id="PR01482">
    <property type="entry name" value="PERTACTIN"/>
</dbReference>
<protein>
    <submittedName>
        <fullName evidence="3">Autotransporter outer membrane beta-barrel domain-containing protein</fullName>
    </submittedName>
</protein>
<dbReference type="EMBL" id="CP063231">
    <property type="protein sequence ID" value="URL58839.1"/>
    <property type="molecule type" value="Genomic_DNA"/>
</dbReference>
<dbReference type="NCBIfam" id="TIGR01414">
    <property type="entry name" value="autotrans_barl"/>
    <property type="match status" value="1"/>
</dbReference>
<evidence type="ECO:0000256" key="1">
    <source>
        <dbReference type="SAM" id="SignalP"/>
    </source>
</evidence>
<dbReference type="InterPro" id="IPR012332">
    <property type="entry name" value="Autotransporter_pectin_lyase_C"/>
</dbReference>
<evidence type="ECO:0000259" key="2">
    <source>
        <dbReference type="PROSITE" id="PS51208"/>
    </source>
</evidence>
<keyword evidence="4" id="KW-1185">Reference proteome</keyword>